<evidence type="ECO:0000259" key="1">
    <source>
        <dbReference type="Pfam" id="PF18765"/>
    </source>
</evidence>
<evidence type="ECO:0000313" key="2">
    <source>
        <dbReference type="EMBL" id="KNZ69361.1"/>
    </source>
</evidence>
<dbReference type="Pfam" id="PF18765">
    <property type="entry name" value="Polbeta"/>
    <property type="match status" value="1"/>
</dbReference>
<dbReference type="InterPro" id="IPR043519">
    <property type="entry name" value="NT_sf"/>
</dbReference>
<proteinExistence type="predicted"/>
<protein>
    <submittedName>
        <fullName evidence="2">DNA polymerase beta domain-containing protein region</fullName>
    </submittedName>
</protein>
<evidence type="ECO:0000313" key="3">
    <source>
        <dbReference type="Proteomes" id="UP000037175"/>
    </source>
</evidence>
<keyword evidence="3" id="KW-1185">Reference proteome</keyword>
<name>A0A0L6W1K3_9FIRM</name>
<comment type="caution">
    <text evidence="2">The sequence shown here is derived from an EMBL/GenBank/DDBJ whole genome shotgun (WGS) entry which is preliminary data.</text>
</comment>
<dbReference type="InterPro" id="IPR041633">
    <property type="entry name" value="Polbeta"/>
</dbReference>
<accession>A0A0L6W1K3</accession>
<dbReference type="PATRIC" id="fig|281456.6.peg.2095"/>
<dbReference type="Proteomes" id="UP000037175">
    <property type="component" value="Unassembled WGS sequence"/>
</dbReference>
<dbReference type="InterPro" id="IPR052930">
    <property type="entry name" value="TA_antitoxin_MntA"/>
</dbReference>
<dbReference type="EMBL" id="LGTE01000013">
    <property type="protein sequence ID" value="KNZ69361.1"/>
    <property type="molecule type" value="Genomic_DNA"/>
</dbReference>
<dbReference type="Gene3D" id="3.30.460.10">
    <property type="entry name" value="Beta Polymerase, domain 2"/>
    <property type="match status" value="1"/>
</dbReference>
<gene>
    <name evidence="2" type="ORF">Tfer_1998</name>
</gene>
<dbReference type="PANTHER" id="PTHR43852:SF2">
    <property type="entry name" value="PROTEIN ADENYLYLTRANSFERASE MNTA"/>
    <property type="match status" value="1"/>
</dbReference>
<dbReference type="PIRSF" id="PIRSF020217">
    <property type="entry name" value="UCP020217"/>
    <property type="match status" value="1"/>
</dbReference>
<dbReference type="PANTHER" id="PTHR43852">
    <property type="entry name" value="NUCLEOTIDYLTRANSFERASE"/>
    <property type="match status" value="1"/>
</dbReference>
<sequence length="121" mass="14088">MLLTPEERKKYVTGWRRREEARREALEKRKLDALDKTKKAAGFLKEKYGVKVFLFGSLAWGGFWERSDIDLAVEGFSDTKNYFKVLGEVWDIVSPFNVDLVLLQDIDESFRKKIQADGIIL</sequence>
<reference evidence="3" key="1">
    <citation type="submission" date="2015-07" db="EMBL/GenBank/DDBJ databases">
        <title>Complete Genome of Thermincola ferriacetica strain Z-0001T.</title>
        <authorList>
            <person name="Lusk B."/>
            <person name="Badalamenti J.P."/>
            <person name="Parameswaran P."/>
            <person name="Bond D.R."/>
            <person name="Torres C.I."/>
        </authorList>
    </citation>
    <scope>NUCLEOTIDE SEQUENCE [LARGE SCALE GENOMIC DNA]</scope>
    <source>
        <strain evidence="3">Z-0001</strain>
    </source>
</reference>
<dbReference type="SUPFAM" id="SSF81301">
    <property type="entry name" value="Nucleotidyltransferase"/>
    <property type="match status" value="1"/>
</dbReference>
<dbReference type="AlphaFoldDB" id="A0A0L6W1K3"/>
<organism evidence="2 3">
    <name type="scientific">Thermincola ferriacetica</name>
    <dbReference type="NCBI Taxonomy" id="281456"/>
    <lineage>
        <taxon>Bacteria</taxon>
        <taxon>Bacillati</taxon>
        <taxon>Bacillota</taxon>
        <taxon>Clostridia</taxon>
        <taxon>Eubacteriales</taxon>
        <taxon>Thermincolaceae</taxon>
        <taxon>Thermincola</taxon>
    </lineage>
</organism>
<dbReference type="InterPro" id="IPR024700">
    <property type="entry name" value="UCP020217"/>
</dbReference>
<dbReference type="CDD" id="cd05403">
    <property type="entry name" value="NT_KNTase_like"/>
    <property type="match status" value="1"/>
</dbReference>
<dbReference type="RefSeq" id="WP_013120305.1">
    <property type="nucleotide sequence ID" value="NZ_LGTE01000013.1"/>
</dbReference>
<feature type="domain" description="Polymerase beta nucleotidyltransferase" evidence="1">
    <location>
        <begin position="46"/>
        <end position="121"/>
    </location>
</feature>